<feature type="transmembrane region" description="Helical" evidence="1">
    <location>
        <begin position="76"/>
        <end position="94"/>
    </location>
</feature>
<evidence type="ECO:0000313" key="2">
    <source>
        <dbReference type="EMBL" id="PZG12026.1"/>
    </source>
</evidence>
<keyword evidence="1" id="KW-0472">Membrane</keyword>
<dbReference type="Pfam" id="PF13787">
    <property type="entry name" value="HXXEE"/>
    <property type="match status" value="1"/>
</dbReference>
<name>A0A2W2DJA5_9ACTN</name>
<evidence type="ECO:0000313" key="3">
    <source>
        <dbReference type="Proteomes" id="UP000249304"/>
    </source>
</evidence>
<reference evidence="2 3" key="1">
    <citation type="submission" date="2018-01" db="EMBL/GenBank/DDBJ databases">
        <title>Draft genome sequence of Nonomuraea sp. KC333.</title>
        <authorList>
            <person name="Sahin N."/>
            <person name="Saygin H."/>
            <person name="Ay H."/>
        </authorList>
    </citation>
    <scope>NUCLEOTIDE SEQUENCE [LARGE SCALE GENOMIC DNA]</scope>
    <source>
        <strain evidence="2 3">KC333</strain>
    </source>
</reference>
<comment type="caution">
    <text evidence="2">The sequence shown here is derived from an EMBL/GenBank/DDBJ whole genome shotgun (WGS) entry which is preliminary data.</text>
</comment>
<dbReference type="InterPro" id="IPR025671">
    <property type="entry name" value="HXXEE"/>
</dbReference>
<proteinExistence type="predicted"/>
<protein>
    <submittedName>
        <fullName evidence="2">HXXEE domain-containing protein</fullName>
    </submittedName>
</protein>
<feature type="transmembrane region" description="Helical" evidence="1">
    <location>
        <begin position="50"/>
        <end position="70"/>
    </location>
</feature>
<keyword evidence="1" id="KW-1133">Transmembrane helix</keyword>
<feature type="transmembrane region" description="Helical" evidence="1">
    <location>
        <begin position="101"/>
        <end position="119"/>
    </location>
</feature>
<sequence length="165" mass="17415">MAWGLLAAWAVHDAEELATMAGWTRRARPRLERHVPWVPWERLDMSQRHVNTAIALMGGVVAVAAATGARTGGQSATFQAVLAGFGLHGVGHLVQAAVTRGYTPGAVTAPLVVIPYALWGWRRLRQADVPTAAGPSGATALAAFPLVLGGVHALAHVLTRRRPAE</sequence>
<evidence type="ECO:0000256" key="1">
    <source>
        <dbReference type="SAM" id="Phobius"/>
    </source>
</evidence>
<accession>A0A2W2DJA5</accession>
<dbReference type="EMBL" id="POUD01000200">
    <property type="protein sequence ID" value="PZG12026.1"/>
    <property type="molecule type" value="Genomic_DNA"/>
</dbReference>
<dbReference type="AlphaFoldDB" id="A0A2W2DJA5"/>
<dbReference type="Proteomes" id="UP000249304">
    <property type="component" value="Unassembled WGS sequence"/>
</dbReference>
<gene>
    <name evidence="2" type="ORF">C1J01_34030</name>
</gene>
<keyword evidence="1" id="KW-0812">Transmembrane</keyword>
<keyword evidence="3" id="KW-1185">Reference proteome</keyword>
<dbReference type="OrthoDB" id="4808449at2"/>
<organism evidence="2 3">
    <name type="scientific">Nonomuraea aridisoli</name>
    <dbReference type="NCBI Taxonomy" id="2070368"/>
    <lineage>
        <taxon>Bacteria</taxon>
        <taxon>Bacillati</taxon>
        <taxon>Actinomycetota</taxon>
        <taxon>Actinomycetes</taxon>
        <taxon>Streptosporangiales</taxon>
        <taxon>Streptosporangiaceae</taxon>
        <taxon>Nonomuraea</taxon>
    </lineage>
</organism>
<feature type="transmembrane region" description="Helical" evidence="1">
    <location>
        <begin position="139"/>
        <end position="159"/>
    </location>
</feature>